<gene>
    <name evidence="4" type="ORF">QEZ40_007030</name>
</gene>
<dbReference type="PANTHER" id="PTHR34512">
    <property type="entry name" value="CELL SURFACE PROTEIN"/>
    <property type="match status" value="1"/>
</dbReference>
<feature type="compositionally biased region" description="Pro residues" evidence="1">
    <location>
        <begin position="1"/>
        <end position="14"/>
    </location>
</feature>
<dbReference type="InterPro" id="IPR015943">
    <property type="entry name" value="WD40/YVTN_repeat-like_dom_sf"/>
</dbReference>
<keyword evidence="2" id="KW-1133">Transmembrane helix</keyword>
<feature type="domain" description="Pyrrolo-quinoline quinone repeat" evidence="3">
    <location>
        <begin position="176"/>
        <end position="294"/>
    </location>
</feature>
<dbReference type="Proteomes" id="UP001223390">
    <property type="component" value="Unassembled WGS sequence"/>
</dbReference>
<dbReference type="InterPro" id="IPR011044">
    <property type="entry name" value="Quino_amine_DH_bsu"/>
</dbReference>
<feature type="transmembrane region" description="Helical" evidence="2">
    <location>
        <begin position="76"/>
        <end position="97"/>
    </location>
</feature>
<dbReference type="RefSeq" id="WP_285341293.1">
    <property type="nucleotide sequence ID" value="NZ_JASITI010000008.1"/>
</dbReference>
<feature type="compositionally biased region" description="Low complexity" evidence="1">
    <location>
        <begin position="107"/>
        <end position="119"/>
    </location>
</feature>
<organism evidence="4 5">
    <name type="scientific">Streptomyces katrae</name>
    <dbReference type="NCBI Taxonomy" id="68223"/>
    <lineage>
        <taxon>Bacteria</taxon>
        <taxon>Bacillati</taxon>
        <taxon>Actinomycetota</taxon>
        <taxon>Actinomycetes</taxon>
        <taxon>Kitasatosporales</taxon>
        <taxon>Streptomycetaceae</taxon>
        <taxon>Streptomyces</taxon>
    </lineage>
</organism>
<evidence type="ECO:0000313" key="4">
    <source>
        <dbReference type="EMBL" id="MDK9495738.1"/>
    </source>
</evidence>
<feature type="compositionally biased region" description="Low complexity" evidence="1">
    <location>
        <begin position="15"/>
        <end position="42"/>
    </location>
</feature>
<reference evidence="4 5" key="1">
    <citation type="submission" date="2023-05" db="EMBL/GenBank/DDBJ databases">
        <title>Sequencing and Assembly of Streptomyces sp. NP73.</title>
        <authorList>
            <person name="Konwar A.N."/>
            <person name="Saikia K."/>
            <person name="Thakur D."/>
        </authorList>
    </citation>
    <scope>NUCLEOTIDE SEQUENCE [LARGE SCALE GENOMIC DNA]</scope>
    <source>
        <strain evidence="4 5">NP73</strain>
    </source>
</reference>
<feature type="region of interest" description="Disordered" evidence="1">
    <location>
        <begin position="103"/>
        <end position="147"/>
    </location>
</feature>
<evidence type="ECO:0000256" key="2">
    <source>
        <dbReference type="SAM" id="Phobius"/>
    </source>
</evidence>
<keyword evidence="5" id="KW-1185">Reference proteome</keyword>
<dbReference type="EMBL" id="JASITI010000008">
    <property type="protein sequence ID" value="MDK9495738.1"/>
    <property type="molecule type" value="Genomic_DNA"/>
</dbReference>
<accession>A0ABT7GQ68</accession>
<evidence type="ECO:0000256" key="1">
    <source>
        <dbReference type="SAM" id="MobiDB-lite"/>
    </source>
</evidence>
<evidence type="ECO:0000259" key="3">
    <source>
        <dbReference type="Pfam" id="PF13360"/>
    </source>
</evidence>
<dbReference type="InterPro" id="IPR011047">
    <property type="entry name" value="Quinoprotein_ADH-like_sf"/>
</dbReference>
<evidence type="ECO:0000313" key="5">
    <source>
        <dbReference type="Proteomes" id="UP001223390"/>
    </source>
</evidence>
<keyword evidence="2" id="KW-0472">Membrane</keyword>
<sequence>MTEPPQPPNQPPSPSGYGHLPGPPQQGYGYPPQGPNPYAQQPPTVPQPLAQQGGYGFPPPGPGTPPGGRGGRRKGAVVVAAAVAGVLVLGTGAWFAFLSDDDDPKKPAAQASAPADPKPAGSPSVDKGDGSGNGMGEQTDLNAGRKPGEDRALWLKTAKLLADGDTGIPAPAMWVVGDSVVKTVGKSVIAYAVTDGKEKWKVDFKTEICGWADQTTADGKTVLAVKDGEGSNATCNQMKLFDLKAGKEGWTKELAKENLFDGGGSVSMNLTGDVFVVNRMATATVHKLSTGDKLFSGNTPEGCQPSQYAAGNGKLLGIALCMDDDKTVEIQDADPVTGKKTWSYRLPKGFRVTSVLSVSPIVLDISNRSLDNADDNKRAIISLTPDGKKRASMSAEGSFETNCNASGSDNIQGCGNSVVDGDTLYLRTAGSKGYDNEVVAFDLATGKAKWRQKAGDKRNWYPVKAANGQLIAYRAGALREPGEIVSMAAAGGQPKTLLRMPSGPSANIESSMVTFQVRAFEDGRYFTSTTRLNGNNAEERLLMVFGK</sequence>
<comment type="caution">
    <text evidence="4">The sequence shown here is derived from an EMBL/GenBank/DDBJ whole genome shotgun (WGS) entry which is preliminary data.</text>
</comment>
<proteinExistence type="predicted"/>
<dbReference type="SUPFAM" id="SSF50998">
    <property type="entry name" value="Quinoprotein alcohol dehydrogenase-like"/>
    <property type="match status" value="1"/>
</dbReference>
<name>A0ABT7GQ68_9ACTN</name>
<feature type="region of interest" description="Disordered" evidence="1">
    <location>
        <begin position="1"/>
        <end position="73"/>
    </location>
</feature>
<dbReference type="SUPFAM" id="SSF50969">
    <property type="entry name" value="YVTN repeat-like/Quinoprotein amine dehydrogenase"/>
    <property type="match status" value="1"/>
</dbReference>
<dbReference type="Gene3D" id="2.130.10.10">
    <property type="entry name" value="YVTN repeat-like/Quinoprotein amine dehydrogenase"/>
    <property type="match status" value="2"/>
</dbReference>
<protein>
    <submittedName>
        <fullName evidence="4">PQQ-binding-like beta-propeller repeat protein</fullName>
    </submittedName>
</protein>
<dbReference type="InterPro" id="IPR002372">
    <property type="entry name" value="PQQ_rpt_dom"/>
</dbReference>
<dbReference type="Pfam" id="PF13360">
    <property type="entry name" value="PQQ_2"/>
    <property type="match status" value="1"/>
</dbReference>
<keyword evidence="2" id="KW-0812">Transmembrane</keyword>
<dbReference type="PANTHER" id="PTHR34512:SF30">
    <property type="entry name" value="OUTER MEMBRANE PROTEIN ASSEMBLY FACTOR BAMB"/>
    <property type="match status" value="1"/>
</dbReference>